<dbReference type="Gene3D" id="3.40.50.300">
    <property type="entry name" value="P-loop containing nucleotide triphosphate hydrolases"/>
    <property type="match status" value="1"/>
</dbReference>
<dbReference type="STRING" id="10228.B3RU40"/>
<keyword evidence="6" id="KW-1185">Reference proteome</keyword>
<dbReference type="GO" id="GO:0005524">
    <property type="term" value="F:ATP binding"/>
    <property type="evidence" value="ECO:0007669"/>
    <property type="project" value="UniProtKB-KW"/>
</dbReference>
<proteinExistence type="inferred from homology"/>
<dbReference type="PANTHER" id="PTHR12435">
    <property type="match status" value="1"/>
</dbReference>
<dbReference type="PhylomeDB" id="B3RU40"/>
<dbReference type="Proteomes" id="UP000009022">
    <property type="component" value="Unassembled WGS sequence"/>
</dbReference>
<dbReference type="EMBL" id="DS985244">
    <property type="protein sequence ID" value="EDV25277.1"/>
    <property type="molecule type" value="Genomic_DNA"/>
</dbReference>
<dbReference type="GO" id="GO:0002098">
    <property type="term" value="P:tRNA wobble uridine modification"/>
    <property type="evidence" value="ECO:0000318"/>
    <property type="project" value="GO_Central"/>
</dbReference>
<sequence>MPLIIITGFPCSGKSLRAQQLIDYINENHPDYADHIHLISDHNQMVDRNKAYEASNAEKSARGHLKAAVERIISSKEIVILDSLNYIKGFRYELYCISKSAKTTHCVIFCAVTKDQVEDWNSKRDNDQQYRKDILDALVMRYEAPDPRNRWDSPLFVVQQPLSTNNLLFEMEKITMDMITKSFCTTLIPIYIIDNIPTAEQTFAR</sequence>
<evidence type="ECO:0000313" key="5">
    <source>
        <dbReference type="EMBL" id="EDV25277.1"/>
    </source>
</evidence>
<dbReference type="InterPro" id="IPR027417">
    <property type="entry name" value="P-loop_NTPase"/>
</dbReference>
<evidence type="ECO:0000256" key="2">
    <source>
        <dbReference type="ARBA" id="ARBA00022840"/>
    </source>
</evidence>
<dbReference type="RefSeq" id="XP_002111310.1">
    <property type="nucleotide sequence ID" value="XM_002111274.1"/>
</dbReference>
<dbReference type="InParanoid" id="B3RU40"/>
<name>B3RU40_TRIAD</name>
<keyword evidence="2" id="KW-0067">ATP-binding</keyword>
<dbReference type="OMA" id="WCAAREL"/>
<evidence type="ECO:0000256" key="3">
    <source>
        <dbReference type="ARBA" id="ARBA00025768"/>
    </source>
</evidence>
<reference evidence="5 6" key="1">
    <citation type="journal article" date="2008" name="Nature">
        <title>The Trichoplax genome and the nature of placozoans.</title>
        <authorList>
            <person name="Srivastava M."/>
            <person name="Begovic E."/>
            <person name="Chapman J."/>
            <person name="Putnam N.H."/>
            <person name="Hellsten U."/>
            <person name="Kawashima T."/>
            <person name="Kuo A."/>
            <person name="Mitros T."/>
            <person name="Salamov A."/>
            <person name="Carpenter M.L."/>
            <person name="Signorovitch A.Y."/>
            <person name="Moreno M.A."/>
            <person name="Kamm K."/>
            <person name="Grimwood J."/>
            <person name="Schmutz J."/>
            <person name="Shapiro H."/>
            <person name="Grigoriev I.V."/>
            <person name="Buss L.W."/>
            <person name="Schierwater B."/>
            <person name="Dellaporta S.L."/>
            <person name="Rokhsar D.S."/>
        </authorList>
    </citation>
    <scope>NUCLEOTIDE SEQUENCE [LARGE SCALE GENOMIC DNA]</scope>
    <source>
        <strain evidence="5 6">Grell-BS-1999</strain>
    </source>
</reference>
<accession>B3RU40</accession>
<comment type="similarity">
    <text evidence="3">Belongs to the KTI12 family.</text>
</comment>
<evidence type="ECO:0000256" key="4">
    <source>
        <dbReference type="ARBA" id="ARBA00026170"/>
    </source>
</evidence>
<dbReference type="SUPFAM" id="SSF52540">
    <property type="entry name" value="P-loop containing nucleoside triphosphate hydrolases"/>
    <property type="match status" value="1"/>
</dbReference>
<dbReference type="InterPro" id="IPR013641">
    <property type="entry name" value="KTI12/PSTK"/>
</dbReference>
<dbReference type="FunCoup" id="B3RU40">
    <property type="interactions" value="914"/>
</dbReference>
<gene>
    <name evidence="5" type="ORF">TRIADDRAFT_55146</name>
</gene>
<dbReference type="GO" id="GO:0006357">
    <property type="term" value="P:regulation of transcription by RNA polymerase II"/>
    <property type="evidence" value="ECO:0007669"/>
    <property type="project" value="UniProtKB-ARBA"/>
</dbReference>
<dbReference type="CTD" id="6752523"/>
<organism evidence="5 6">
    <name type="scientific">Trichoplax adhaerens</name>
    <name type="common">Trichoplax reptans</name>
    <dbReference type="NCBI Taxonomy" id="10228"/>
    <lineage>
        <taxon>Eukaryota</taxon>
        <taxon>Metazoa</taxon>
        <taxon>Placozoa</taxon>
        <taxon>Uniplacotomia</taxon>
        <taxon>Trichoplacea</taxon>
        <taxon>Trichoplacidae</taxon>
        <taxon>Trichoplax</taxon>
    </lineage>
</organism>
<dbReference type="GeneID" id="6752523"/>
<evidence type="ECO:0000313" key="6">
    <source>
        <dbReference type="Proteomes" id="UP000009022"/>
    </source>
</evidence>
<protein>
    <recommendedName>
        <fullName evidence="4">Protein KTI12 homolog</fullName>
    </recommendedName>
</protein>
<keyword evidence="1" id="KW-0547">Nucleotide-binding</keyword>
<dbReference type="AlphaFoldDB" id="B3RU40"/>
<dbReference type="OrthoDB" id="9972657at2759"/>
<dbReference type="eggNOG" id="KOG3062">
    <property type="taxonomic scope" value="Eukaryota"/>
</dbReference>
<dbReference type="HOGENOM" id="CLU_027147_3_0_1"/>
<dbReference type="KEGG" id="tad:TRIADDRAFT_55146"/>
<dbReference type="Pfam" id="PF08433">
    <property type="entry name" value="KTI12"/>
    <property type="match status" value="1"/>
</dbReference>
<dbReference type="FunFam" id="3.40.50.300:FF:000827">
    <property type="entry name" value="KTI12 chromatin-associated homolog"/>
    <property type="match status" value="1"/>
</dbReference>
<evidence type="ECO:0000256" key="1">
    <source>
        <dbReference type="ARBA" id="ARBA00022741"/>
    </source>
</evidence>